<feature type="compositionally biased region" description="Polar residues" evidence="1">
    <location>
        <begin position="13"/>
        <end position="22"/>
    </location>
</feature>
<proteinExistence type="predicted"/>
<keyword evidence="3" id="KW-1185">Reference proteome</keyword>
<gene>
    <name evidence="2" type="ORF">Acr_21g0001010</name>
</gene>
<name>A0A7J0GFK0_9ERIC</name>
<reference evidence="2 3" key="1">
    <citation type="submission" date="2019-07" db="EMBL/GenBank/DDBJ databases">
        <title>De Novo Assembly of kiwifruit Actinidia rufa.</title>
        <authorList>
            <person name="Sugita-Konishi S."/>
            <person name="Sato K."/>
            <person name="Mori E."/>
            <person name="Abe Y."/>
            <person name="Kisaki G."/>
            <person name="Hamano K."/>
            <person name="Suezawa K."/>
            <person name="Otani M."/>
            <person name="Fukuda T."/>
            <person name="Manabe T."/>
            <person name="Gomi K."/>
            <person name="Tabuchi M."/>
            <person name="Akimitsu K."/>
            <person name="Kataoka I."/>
        </authorList>
    </citation>
    <scope>NUCLEOTIDE SEQUENCE [LARGE SCALE GENOMIC DNA]</scope>
    <source>
        <strain evidence="3">cv. Fuchu</strain>
    </source>
</reference>
<organism evidence="2 3">
    <name type="scientific">Actinidia rufa</name>
    <dbReference type="NCBI Taxonomy" id="165716"/>
    <lineage>
        <taxon>Eukaryota</taxon>
        <taxon>Viridiplantae</taxon>
        <taxon>Streptophyta</taxon>
        <taxon>Embryophyta</taxon>
        <taxon>Tracheophyta</taxon>
        <taxon>Spermatophyta</taxon>
        <taxon>Magnoliopsida</taxon>
        <taxon>eudicotyledons</taxon>
        <taxon>Gunneridae</taxon>
        <taxon>Pentapetalae</taxon>
        <taxon>asterids</taxon>
        <taxon>Ericales</taxon>
        <taxon>Actinidiaceae</taxon>
        <taxon>Actinidia</taxon>
    </lineage>
</organism>
<feature type="region of interest" description="Disordered" evidence="1">
    <location>
        <begin position="1"/>
        <end position="22"/>
    </location>
</feature>
<sequence>MAAEAISGKRLSDGQTRYSGSTPAVSVSGWLTRSCLYCMAGSLPSTADVSIWVWGCQEVLCRATAALGGNDGLSSGGHSSVVVTALSSGTEGLRAHSVAMVGQDLCPSKVSVEWYSHQAPAQGTTELAL</sequence>
<dbReference type="Proteomes" id="UP000585474">
    <property type="component" value="Unassembled WGS sequence"/>
</dbReference>
<dbReference type="AlphaFoldDB" id="A0A7J0GFK0"/>
<evidence type="ECO:0000256" key="1">
    <source>
        <dbReference type="SAM" id="MobiDB-lite"/>
    </source>
</evidence>
<dbReference type="EMBL" id="BJWL01000021">
    <property type="protein sequence ID" value="GFZ09502.1"/>
    <property type="molecule type" value="Genomic_DNA"/>
</dbReference>
<evidence type="ECO:0000313" key="3">
    <source>
        <dbReference type="Proteomes" id="UP000585474"/>
    </source>
</evidence>
<evidence type="ECO:0000313" key="2">
    <source>
        <dbReference type="EMBL" id="GFZ09502.1"/>
    </source>
</evidence>
<protein>
    <submittedName>
        <fullName evidence="2">Uncharacterized protein</fullName>
    </submittedName>
</protein>
<comment type="caution">
    <text evidence="2">The sequence shown here is derived from an EMBL/GenBank/DDBJ whole genome shotgun (WGS) entry which is preliminary data.</text>
</comment>
<accession>A0A7J0GFK0</accession>